<proteinExistence type="predicted"/>
<dbReference type="AlphaFoldDB" id="M7B8X1"/>
<evidence type="ECO:0000313" key="3">
    <source>
        <dbReference type="Proteomes" id="UP000031443"/>
    </source>
</evidence>
<accession>M7B8X1</accession>
<dbReference type="EMBL" id="KB562012">
    <property type="protein sequence ID" value="EMP28618.1"/>
    <property type="molecule type" value="Genomic_DNA"/>
</dbReference>
<reference evidence="3" key="1">
    <citation type="journal article" date="2013" name="Nat. Genet.">
        <title>The draft genomes of soft-shell turtle and green sea turtle yield insights into the development and evolution of the turtle-specific body plan.</title>
        <authorList>
            <person name="Wang Z."/>
            <person name="Pascual-Anaya J."/>
            <person name="Zadissa A."/>
            <person name="Li W."/>
            <person name="Niimura Y."/>
            <person name="Huang Z."/>
            <person name="Li C."/>
            <person name="White S."/>
            <person name="Xiong Z."/>
            <person name="Fang D."/>
            <person name="Wang B."/>
            <person name="Ming Y."/>
            <person name="Chen Y."/>
            <person name="Zheng Y."/>
            <person name="Kuraku S."/>
            <person name="Pignatelli M."/>
            <person name="Herrero J."/>
            <person name="Beal K."/>
            <person name="Nozawa M."/>
            <person name="Li Q."/>
            <person name="Wang J."/>
            <person name="Zhang H."/>
            <person name="Yu L."/>
            <person name="Shigenobu S."/>
            <person name="Wang J."/>
            <person name="Liu J."/>
            <person name="Flicek P."/>
            <person name="Searle S."/>
            <person name="Wang J."/>
            <person name="Kuratani S."/>
            <person name="Yin Y."/>
            <person name="Aken B."/>
            <person name="Zhang G."/>
            <person name="Irie N."/>
        </authorList>
    </citation>
    <scope>NUCLEOTIDE SEQUENCE [LARGE SCALE GENOMIC DNA]</scope>
</reference>
<protein>
    <submittedName>
        <fullName evidence="2">Uncharacterized protein</fullName>
    </submittedName>
</protein>
<dbReference type="Proteomes" id="UP000031443">
    <property type="component" value="Unassembled WGS sequence"/>
</dbReference>
<organism evidence="2 3">
    <name type="scientific">Chelonia mydas</name>
    <name type="common">Green sea-turtle</name>
    <name type="synonym">Chelonia agassizi</name>
    <dbReference type="NCBI Taxonomy" id="8469"/>
    <lineage>
        <taxon>Eukaryota</taxon>
        <taxon>Metazoa</taxon>
        <taxon>Chordata</taxon>
        <taxon>Craniata</taxon>
        <taxon>Vertebrata</taxon>
        <taxon>Euteleostomi</taxon>
        <taxon>Archelosauria</taxon>
        <taxon>Testudinata</taxon>
        <taxon>Testudines</taxon>
        <taxon>Cryptodira</taxon>
        <taxon>Durocryptodira</taxon>
        <taxon>Americhelydia</taxon>
        <taxon>Chelonioidea</taxon>
        <taxon>Cheloniidae</taxon>
        <taxon>Chelonia</taxon>
    </lineage>
</organism>
<feature type="region of interest" description="Disordered" evidence="1">
    <location>
        <begin position="1"/>
        <end position="53"/>
    </location>
</feature>
<keyword evidence="3" id="KW-1185">Reference proteome</keyword>
<evidence type="ECO:0000313" key="2">
    <source>
        <dbReference type="EMBL" id="EMP28618.1"/>
    </source>
</evidence>
<evidence type="ECO:0000256" key="1">
    <source>
        <dbReference type="SAM" id="MobiDB-lite"/>
    </source>
</evidence>
<name>M7B8X1_CHEMY</name>
<sequence>MGDAGSGGQYVPQPTPLPAASIGLEQRTAATGSRDRPNLQTRQETPDFPELDGRRVVVAAGQEPSSEGSASVSSRAGVKVAWLYNNRKKRNPVDPILISHQCNSDDFSGVTPVQNEDVFLAILIWYWGEIRVNVKTKGAYCSRELAKLERVMDKLQFLQLGS</sequence>
<gene>
    <name evidence="2" type="ORF">UY3_14297</name>
</gene>